<evidence type="ECO:0000256" key="4">
    <source>
        <dbReference type="HAMAP-Rule" id="MF_01030"/>
    </source>
</evidence>
<dbReference type="Gene3D" id="3.40.50.1100">
    <property type="match status" value="2"/>
</dbReference>
<dbReference type="RefSeq" id="WP_262430498.1">
    <property type="nucleotide sequence ID" value="NZ_JACRTG010000030.1"/>
</dbReference>
<evidence type="ECO:0000313" key="6">
    <source>
        <dbReference type="EMBL" id="MBC8589033.1"/>
    </source>
</evidence>
<dbReference type="PANTHER" id="PTHR48078">
    <property type="entry name" value="THREONINE DEHYDRATASE, MITOCHONDRIAL-RELATED"/>
    <property type="match status" value="1"/>
</dbReference>
<evidence type="ECO:0000256" key="2">
    <source>
        <dbReference type="ARBA" id="ARBA00022898"/>
    </source>
</evidence>
<organism evidence="6 7">
    <name type="scientific">Paratissierella segnis</name>
    <dbReference type="NCBI Taxonomy" id="2763679"/>
    <lineage>
        <taxon>Bacteria</taxon>
        <taxon>Bacillati</taxon>
        <taxon>Bacillota</taxon>
        <taxon>Tissierellia</taxon>
        <taxon>Tissierellales</taxon>
        <taxon>Tissierellaceae</taxon>
        <taxon>Paratissierella</taxon>
    </lineage>
</organism>
<sequence>MQNIQKWIEKIPVMEDIVDLKPTVWINPNKKTDKEAWENIDFTENDIYEADQRLRRFAPLLTEYFEDTEESNGIIESPLRKIEKMEPLLKETSDIKGNLFLKMDSHLAIAGSIKARGGIYEVLYHAEKLALENSLITLKDDYSELANEKNREFFSKYTIQVGSTGNLGLSIGITSAALGFNVVVHMSSDAKQWKKDLLRSKGATVVEYDGDFTKAVEQGRIQSAKDPNSYFVDDENSVTLFMGYAVAALRIKKQMEDLNIKADKDHPVFFYIPCGVGGSPGGVTFGLKKVFGDNAHVFFVEPTHAPSMLIGMATGLNDKVSVQDFGIDGKTEADGLAVGTPSRFVGTIMDTLLSGIFTIEDKELFNYMRKLNKSEGIQIEPSACAAFEGVVKLFEYESAKNYLDKYDLMDKLDNSTHIAWATGGNLVPKEVMNTYLETYL</sequence>
<name>A0A926ILV6_9FIRM</name>
<dbReference type="GO" id="GO:0009097">
    <property type="term" value="P:isoleucine biosynthetic process"/>
    <property type="evidence" value="ECO:0007669"/>
    <property type="project" value="TreeGrafter"/>
</dbReference>
<reference evidence="6" key="1">
    <citation type="submission" date="2020-08" db="EMBL/GenBank/DDBJ databases">
        <title>Genome public.</title>
        <authorList>
            <person name="Liu C."/>
            <person name="Sun Q."/>
        </authorList>
    </citation>
    <scope>NUCLEOTIDE SEQUENCE</scope>
    <source>
        <strain evidence="6">BX21</strain>
    </source>
</reference>
<dbReference type="EC" id="4.3.1.18" evidence="4"/>
<feature type="domain" description="Tryptophan synthase beta chain-like PALP" evidence="5">
    <location>
        <begin position="73"/>
        <end position="393"/>
    </location>
</feature>
<comment type="catalytic activity">
    <reaction evidence="4">
        <text>D-serine = pyruvate + NH4(+)</text>
        <dbReference type="Rhea" id="RHEA:13977"/>
        <dbReference type="ChEBI" id="CHEBI:15361"/>
        <dbReference type="ChEBI" id="CHEBI:28938"/>
        <dbReference type="ChEBI" id="CHEBI:35247"/>
        <dbReference type="EC" id="4.3.1.18"/>
    </reaction>
</comment>
<dbReference type="GO" id="GO:0036088">
    <property type="term" value="P:D-serine catabolic process"/>
    <property type="evidence" value="ECO:0007669"/>
    <property type="project" value="TreeGrafter"/>
</dbReference>
<proteinExistence type="inferred from homology"/>
<dbReference type="Proteomes" id="UP000601171">
    <property type="component" value="Unassembled WGS sequence"/>
</dbReference>
<protein>
    <recommendedName>
        <fullName evidence="4">Probable D-serine dehydratase</fullName>
        <ecNumber evidence="4">4.3.1.18</ecNumber>
    </recommendedName>
    <alternativeName>
        <fullName evidence="4">D-serine deaminase</fullName>
        <shortName evidence="4">DSD</shortName>
    </alternativeName>
</protein>
<evidence type="ECO:0000313" key="7">
    <source>
        <dbReference type="Proteomes" id="UP000601171"/>
    </source>
</evidence>
<dbReference type="PANTHER" id="PTHR48078:SF9">
    <property type="entry name" value="D-SERINE DEHYDRATASE"/>
    <property type="match status" value="1"/>
</dbReference>
<dbReference type="GO" id="GO:0016836">
    <property type="term" value="F:hydro-lyase activity"/>
    <property type="evidence" value="ECO:0007669"/>
    <property type="project" value="UniProtKB-UniRule"/>
</dbReference>
<dbReference type="HAMAP" id="MF_01030">
    <property type="entry name" value="D_Ser_dehydrat"/>
    <property type="match status" value="1"/>
</dbReference>
<dbReference type="NCBIfam" id="TIGR02035">
    <property type="entry name" value="D_Ser_am_lyase"/>
    <property type="match status" value="1"/>
</dbReference>
<dbReference type="InterPro" id="IPR050147">
    <property type="entry name" value="Ser/Thr_Dehydratase"/>
</dbReference>
<dbReference type="Pfam" id="PF00291">
    <property type="entry name" value="PALP"/>
    <property type="match status" value="1"/>
</dbReference>
<gene>
    <name evidence="4" type="primary">dsdA</name>
    <name evidence="6" type="ORF">H8707_12495</name>
</gene>
<dbReference type="InterPro" id="IPR036052">
    <property type="entry name" value="TrpB-like_PALP_sf"/>
</dbReference>
<dbReference type="InterPro" id="IPR011780">
    <property type="entry name" value="D_Ser_am_lyase"/>
</dbReference>
<dbReference type="GO" id="GO:0008721">
    <property type="term" value="F:D-serine ammonia-lyase activity"/>
    <property type="evidence" value="ECO:0007669"/>
    <property type="project" value="UniProtKB-EC"/>
</dbReference>
<evidence type="ECO:0000256" key="3">
    <source>
        <dbReference type="ARBA" id="ARBA00023239"/>
    </source>
</evidence>
<evidence type="ECO:0000256" key="1">
    <source>
        <dbReference type="ARBA" id="ARBA00001933"/>
    </source>
</evidence>
<comment type="similarity">
    <text evidence="4">Belongs to the serine/threonine dehydratase family. DsdA subfamily.</text>
</comment>
<evidence type="ECO:0000259" key="5">
    <source>
        <dbReference type="Pfam" id="PF00291"/>
    </source>
</evidence>
<dbReference type="EMBL" id="JACRTG010000030">
    <property type="protein sequence ID" value="MBC8589033.1"/>
    <property type="molecule type" value="Genomic_DNA"/>
</dbReference>
<keyword evidence="7" id="KW-1185">Reference proteome</keyword>
<dbReference type="InterPro" id="IPR001926">
    <property type="entry name" value="TrpB-like_PALP"/>
</dbReference>
<dbReference type="GO" id="GO:0030170">
    <property type="term" value="F:pyridoxal phosphate binding"/>
    <property type="evidence" value="ECO:0007669"/>
    <property type="project" value="InterPro"/>
</dbReference>
<keyword evidence="3 4" id="KW-0456">Lyase</keyword>
<comment type="caution">
    <text evidence="6">The sequence shown here is derived from an EMBL/GenBank/DDBJ whole genome shotgun (WGS) entry which is preliminary data.</text>
</comment>
<comment type="cofactor">
    <cofactor evidence="1 4">
        <name>pyridoxal 5'-phosphate</name>
        <dbReference type="ChEBI" id="CHEBI:597326"/>
    </cofactor>
</comment>
<dbReference type="SUPFAM" id="SSF53686">
    <property type="entry name" value="Tryptophan synthase beta subunit-like PLP-dependent enzymes"/>
    <property type="match status" value="1"/>
</dbReference>
<dbReference type="NCBIfam" id="NF002823">
    <property type="entry name" value="PRK02991.1"/>
    <property type="match status" value="1"/>
</dbReference>
<dbReference type="AlphaFoldDB" id="A0A926ILV6"/>
<keyword evidence="2 4" id="KW-0663">Pyridoxal phosphate</keyword>
<accession>A0A926ILV6</accession>
<feature type="modified residue" description="N6-(pyridoxal phosphate)lysine" evidence="4">
    <location>
        <position position="114"/>
    </location>
</feature>